<sequence>MFHFARQLRFCSPHRVRSLVSSAPRYARPKVESNNTNVVHALDQSPIVQAVLKRMQRRDELQSQLTDNIQTLEDKARMKRVSELEPLRSAWEVWRSTRQLLEDTIPLLEDPDPTMRSLAASEHAELMSKLSHIVEDTFPALLVPPSETGHLSAMLEMKAGVGGAEASLFLADIMRMYTQLAQSMRWQAVIIANNETENGGIKDAILEVKGENAYDTLRWESGVHRVQRIPATDSSGRVHTSTIAIVVLPLTEDSSSAETGDDLFSMEDVRIEVMRARGAGGQHVNKTESAVRLTHIPTGITVSMQDERSQHQNRRRAFQVLKARLMDRKMTQDVLDRRNARRNLVRSADRSEKIRTYNYAQDRVTDHRLGLSTMNLSSVMQGGEGLRDFLDELGKKHQEELLEEAFETA</sequence>
<dbReference type="SUPFAM" id="SSF75620">
    <property type="entry name" value="Release factor"/>
    <property type="match status" value="1"/>
</dbReference>
<dbReference type="SMART" id="SM00937">
    <property type="entry name" value="PCRF"/>
    <property type="match status" value="1"/>
</dbReference>
<dbReference type="InterPro" id="IPR045853">
    <property type="entry name" value="Pep_chain_release_fac_I_sf"/>
</dbReference>
<dbReference type="GO" id="GO:0005739">
    <property type="term" value="C:mitochondrion"/>
    <property type="evidence" value="ECO:0007669"/>
    <property type="project" value="GOC"/>
</dbReference>
<evidence type="ECO:0000256" key="3">
    <source>
        <dbReference type="ARBA" id="ARBA00022917"/>
    </source>
</evidence>
<dbReference type="GO" id="GO:0003747">
    <property type="term" value="F:translation release factor activity"/>
    <property type="evidence" value="ECO:0007669"/>
    <property type="project" value="InterPro"/>
</dbReference>
<dbReference type="Proteomes" id="UP000186601">
    <property type="component" value="Unassembled WGS sequence"/>
</dbReference>
<dbReference type="GO" id="GO:0032543">
    <property type="term" value="P:mitochondrial translation"/>
    <property type="evidence" value="ECO:0007669"/>
    <property type="project" value="UniProtKB-ARBA"/>
</dbReference>
<dbReference type="Gene3D" id="3.30.160.20">
    <property type="match status" value="1"/>
</dbReference>
<proteinExistence type="inferred from homology"/>
<keyword evidence="6" id="KW-1185">Reference proteome</keyword>
<dbReference type="PANTHER" id="PTHR43804">
    <property type="entry name" value="LD18447P"/>
    <property type="match status" value="1"/>
</dbReference>
<organism evidence="5 6">
    <name type="scientific">Hermanssonia centrifuga</name>
    <dbReference type="NCBI Taxonomy" id="98765"/>
    <lineage>
        <taxon>Eukaryota</taxon>
        <taxon>Fungi</taxon>
        <taxon>Dikarya</taxon>
        <taxon>Basidiomycota</taxon>
        <taxon>Agaricomycotina</taxon>
        <taxon>Agaricomycetes</taxon>
        <taxon>Polyporales</taxon>
        <taxon>Meruliaceae</taxon>
        <taxon>Hermanssonia</taxon>
    </lineage>
</organism>
<dbReference type="PROSITE" id="PS00745">
    <property type="entry name" value="RF_PROK_I"/>
    <property type="match status" value="1"/>
</dbReference>
<evidence type="ECO:0000313" key="5">
    <source>
        <dbReference type="EMBL" id="PSR81313.1"/>
    </source>
</evidence>
<dbReference type="AlphaFoldDB" id="A0A2R6NZG2"/>
<comment type="caution">
    <text evidence="5">The sequence shown here is derived from an EMBL/GenBank/DDBJ whole genome shotgun (WGS) entry which is preliminary data.</text>
</comment>
<comment type="similarity">
    <text evidence="1">Belongs to the prokaryotic/mitochondrial release factor family.</text>
</comment>
<dbReference type="STRING" id="98765.A0A2R6NZG2"/>
<evidence type="ECO:0000256" key="2">
    <source>
        <dbReference type="ARBA" id="ARBA00022481"/>
    </source>
</evidence>
<dbReference type="Pfam" id="PF00472">
    <property type="entry name" value="RF-1"/>
    <property type="match status" value="1"/>
</dbReference>
<keyword evidence="2" id="KW-0488">Methylation</keyword>
<dbReference type="OrthoDB" id="2019491at2759"/>
<dbReference type="FunFam" id="3.30.160.20:FF:000004">
    <property type="entry name" value="Peptide chain release factor 1"/>
    <property type="match status" value="1"/>
</dbReference>
<dbReference type="InterPro" id="IPR005139">
    <property type="entry name" value="PCRF"/>
</dbReference>
<evidence type="ECO:0000256" key="1">
    <source>
        <dbReference type="ARBA" id="ARBA00010835"/>
    </source>
</evidence>
<accession>A0A2R6NZG2</accession>
<evidence type="ECO:0000313" key="6">
    <source>
        <dbReference type="Proteomes" id="UP000186601"/>
    </source>
</evidence>
<dbReference type="Pfam" id="PF03462">
    <property type="entry name" value="PCRF"/>
    <property type="match status" value="1"/>
</dbReference>
<dbReference type="PANTHER" id="PTHR43804:SF7">
    <property type="entry name" value="LD18447P"/>
    <property type="match status" value="1"/>
</dbReference>
<dbReference type="InterPro" id="IPR000352">
    <property type="entry name" value="Pep_chain_release_fac_I"/>
</dbReference>
<protein>
    <recommendedName>
        <fullName evidence="4">Prokaryotic-type class I peptide chain release factors domain-containing protein</fullName>
    </recommendedName>
</protein>
<keyword evidence="3" id="KW-0648">Protein biosynthesis</keyword>
<dbReference type="InterPro" id="IPR050057">
    <property type="entry name" value="Prokaryotic/Mito_RF"/>
</dbReference>
<name>A0A2R6NZG2_9APHY</name>
<feature type="domain" description="Prokaryotic-type class I peptide chain release factors" evidence="4">
    <location>
        <begin position="275"/>
        <end position="291"/>
    </location>
</feature>
<reference evidence="5 6" key="1">
    <citation type="submission" date="2018-02" db="EMBL/GenBank/DDBJ databases">
        <title>Genome sequence of the basidiomycete white-rot fungus Phlebia centrifuga.</title>
        <authorList>
            <person name="Granchi Z."/>
            <person name="Peng M."/>
            <person name="de Vries R.P."/>
            <person name="Hilden K."/>
            <person name="Makela M.R."/>
            <person name="Grigoriev I."/>
            <person name="Riley R."/>
        </authorList>
    </citation>
    <scope>NUCLEOTIDE SEQUENCE [LARGE SCALE GENOMIC DNA]</scope>
    <source>
        <strain evidence="5 6">FBCC195</strain>
    </source>
</reference>
<dbReference type="Gene3D" id="3.30.70.1660">
    <property type="match status" value="1"/>
</dbReference>
<dbReference type="EMBL" id="MLYV02000622">
    <property type="protein sequence ID" value="PSR81313.1"/>
    <property type="molecule type" value="Genomic_DNA"/>
</dbReference>
<dbReference type="Gene3D" id="6.10.140.1950">
    <property type="match status" value="1"/>
</dbReference>
<gene>
    <name evidence="5" type="ORF">PHLCEN_2v6392</name>
</gene>
<evidence type="ECO:0000259" key="4">
    <source>
        <dbReference type="PROSITE" id="PS00745"/>
    </source>
</evidence>